<sequence>MRVQLDGGDMAHLIGAVVHGVKRNGQDVAVQAGGVLDGVGHDPLVFPEVKIIGAMLCLEDACDILVDQMQVGHTFRFRKHGFNAAQQDGVVGG</sequence>
<dbReference type="EMBL" id="VSSQ01141107">
    <property type="protein sequence ID" value="MPN62707.1"/>
    <property type="molecule type" value="Genomic_DNA"/>
</dbReference>
<protein>
    <submittedName>
        <fullName evidence="1">Uncharacterized protein</fullName>
    </submittedName>
</protein>
<evidence type="ECO:0000313" key="1">
    <source>
        <dbReference type="EMBL" id="MPN62707.1"/>
    </source>
</evidence>
<dbReference type="AlphaFoldDB" id="A0A645JH89"/>
<proteinExistence type="predicted"/>
<organism evidence="1">
    <name type="scientific">bioreactor metagenome</name>
    <dbReference type="NCBI Taxonomy" id="1076179"/>
    <lineage>
        <taxon>unclassified sequences</taxon>
        <taxon>metagenomes</taxon>
        <taxon>ecological metagenomes</taxon>
    </lineage>
</organism>
<comment type="caution">
    <text evidence="1">The sequence shown here is derived from an EMBL/GenBank/DDBJ whole genome shotgun (WGS) entry which is preliminary data.</text>
</comment>
<gene>
    <name evidence="1" type="ORF">SDC9_210460</name>
</gene>
<accession>A0A645JH89</accession>
<reference evidence="1" key="1">
    <citation type="submission" date="2019-08" db="EMBL/GenBank/DDBJ databases">
        <authorList>
            <person name="Kucharzyk K."/>
            <person name="Murdoch R.W."/>
            <person name="Higgins S."/>
            <person name="Loffler F."/>
        </authorList>
    </citation>
    <scope>NUCLEOTIDE SEQUENCE</scope>
</reference>
<name>A0A645JH89_9ZZZZ</name>